<evidence type="ECO:0000313" key="2">
    <source>
        <dbReference type="EMBL" id="GFY13940.1"/>
    </source>
</evidence>
<organism evidence="2 3">
    <name type="scientific">Trichonephila clavipes</name>
    <name type="common">Golden silk orbweaver</name>
    <name type="synonym">Nephila clavipes</name>
    <dbReference type="NCBI Taxonomy" id="2585209"/>
    <lineage>
        <taxon>Eukaryota</taxon>
        <taxon>Metazoa</taxon>
        <taxon>Ecdysozoa</taxon>
        <taxon>Arthropoda</taxon>
        <taxon>Chelicerata</taxon>
        <taxon>Arachnida</taxon>
        <taxon>Araneae</taxon>
        <taxon>Araneomorphae</taxon>
        <taxon>Entelegynae</taxon>
        <taxon>Araneoidea</taxon>
        <taxon>Nephilidae</taxon>
        <taxon>Trichonephila</taxon>
    </lineage>
</organism>
<dbReference type="EMBL" id="BMAU01021325">
    <property type="protein sequence ID" value="GFY13940.1"/>
    <property type="molecule type" value="Genomic_DNA"/>
</dbReference>
<dbReference type="AlphaFoldDB" id="A0A8X6VNZ8"/>
<evidence type="ECO:0000256" key="1">
    <source>
        <dbReference type="SAM" id="MobiDB-lite"/>
    </source>
</evidence>
<reference evidence="2" key="1">
    <citation type="submission" date="2020-08" db="EMBL/GenBank/DDBJ databases">
        <title>Multicomponent nature underlies the extraordinary mechanical properties of spider dragline silk.</title>
        <authorList>
            <person name="Kono N."/>
            <person name="Nakamura H."/>
            <person name="Mori M."/>
            <person name="Yoshida Y."/>
            <person name="Ohtoshi R."/>
            <person name="Malay A.D."/>
            <person name="Moran D.A.P."/>
            <person name="Tomita M."/>
            <person name="Numata K."/>
            <person name="Arakawa K."/>
        </authorList>
    </citation>
    <scope>NUCLEOTIDE SEQUENCE</scope>
</reference>
<name>A0A8X6VNZ8_TRICX</name>
<comment type="caution">
    <text evidence="2">The sequence shown here is derived from an EMBL/GenBank/DDBJ whole genome shotgun (WGS) entry which is preliminary data.</text>
</comment>
<gene>
    <name evidence="2" type="ORF">TNCV_1296011</name>
</gene>
<feature type="region of interest" description="Disordered" evidence="1">
    <location>
        <begin position="1"/>
        <end position="20"/>
    </location>
</feature>
<keyword evidence="3" id="KW-1185">Reference proteome</keyword>
<evidence type="ECO:0000313" key="3">
    <source>
        <dbReference type="Proteomes" id="UP000887159"/>
    </source>
</evidence>
<protein>
    <submittedName>
        <fullName evidence="2">Uncharacterized protein</fullName>
    </submittedName>
</protein>
<accession>A0A8X6VNZ8</accession>
<feature type="compositionally biased region" description="Basic and acidic residues" evidence="1">
    <location>
        <begin position="1"/>
        <end position="18"/>
    </location>
</feature>
<sequence length="90" mass="10628">MVDGLRNFEPRSSDEDSTRTSNFLLAIPTRQHHDLIQNELERNEALTEVPCLKMSLFDNADYKFMTMATWIPWPLKTCKRKHISMQFNLI</sequence>
<proteinExistence type="predicted"/>
<dbReference type="Proteomes" id="UP000887159">
    <property type="component" value="Unassembled WGS sequence"/>
</dbReference>